<evidence type="ECO:0000256" key="3">
    <source>
        <dbReference type="ARBA" id="ARBA00022552"/>
    </source>
</evidence>
<feature type="binding site" evidence="9">
    <location>
        <position position="130"/>
    </location>
    <ligand>
        <name>Zn(2+)</name>
        <dbReference type="ChEBI" id="CHEBI:29105"/>
        <note>catalytic</note>
    </ligand>
</feature>
<dbReference type="OrthoDB" id="9807740at2"/>
<evidence type="ECO:0000256" key="5">
    <source>
        <dbReference type="ARBA" id="ARBA00022723"/>
    </source>
</evidence>
<dbReference type="HAMAP" id="MF_00009">
    <property type="entry name" value="Endoribonucl_YbeY"/>
    <property type="match status" value="1"/>
</dbReference>
<keyword evidence="8 9" id="KW-0862">Zinc</keyword>
<keyword evidence="3 9" id="KW-0698">rRNA processing</keyword>
<evidence type="ECO:0000256" key="6">
    <source>
        <dbReference type="ARBA" id="ARBA00022759"/>
    </source>
</evidence>
<dbReference type="EMBL" id="CP006932">
    <property type="protein sequence ID" value="AHK22445.1"/>
    <property type="molecule type" value="Genomic_DNA"/>
</dbReference>
<dbReference type="PANTHER" id="PTHR46986:SF1">
    <property type="entry name" value="ENDORIBONUCLEASE YBEY, CHLOROPLASTIC"/>
    <property type="match status" value="1"/>
</dbReference>
<evidence type="ECO:0000256" key="7">
    <source>
        <dbReference type="ARBA" id="ARBA00022801"/>
    </source>
</evidence>
<evidence type="ECO:0000256" key="2">
    <source>
        <dbReference type="ARBA" id="ARBA00022517"/>
    </source>
</evidence>
<keyword evidence="5 9" id="KW-0479">Metal-binding</keyword>
<dbReference type="Proteomes" id="UP000019450">
    <property type="component" value="Chromosome"/>
</dbReference>
<comment type="cofactor">
    <cofactor evidence="9">
        <name>Zn(2+)</name>
        <dbReference type="ChEBI" id="CHEBI:29105"/>
    </cofactor>
    <text evidence="9">Binds 1 zinc ion.</text>
</comment>
<feature type="binding site" evidence="9">
    <location>
        <position position="120"/>
    </location>
    <ligand>
        <name>Zn(2+)</name>
        <dbReference type="ChEBI" id="CHEBI:29105"/>
        <note>catalytic</note>
    </ligand>
</feature>
<reference evidence="10 11" key="1">
    <citation type="journal article" date="2014" name="Genome Biol. Evol.">
        <title>Phylogenomics of "Candidatus Hepatoplasma crinochetorum," a Lineage of Mollicutes Associated with Noninsect Arthropods.</title>
        <authorList>
            <person name="Leclercq S."/>
            <person name="Dittmer J."/>
            <person name="Bouchon D."/>
            <person name="Cordaux R."/>
        </authorList>
    </citation>
    <scope>NUCLEOTIDE SEQUENCE [LARGE SCALE GENOMIC DNA]</scope>
    <source>
        <strain evidence="10 11">Av</strain>
    </source>
</reference>
<dbReference type="Gene3D" id="3.40.390.30">
    <property type="entry name" value="Metalloproteases ('zincins'), catalytic domain"/>
    <property type="match status" value="1"/>
</dbReference>
<dbReference type="PANTHER" id="PTHR46986">
    <property type="entry name" value="ENDORIBONUCLEASE YBEY, CHLOROPLASTIC"/>
    <property type="match status" value="1"/>
</dbReference>
<accession>W8GSR4</accession>
<dbReference type="eggNOG" id="COG0319">
    <property type="taxonomic scope" value="Bacteria"/>
</dbReference>
<keyword evidence="6 9" id="KW-0255">Endonuclease</keyword>
<dbReference type="InterPro" id="IPR023091">
    <property type="entry name" value="MetalPrtase_cat_dom_sf_prd"/>
</dbReference>
<dbReference type="Pfam" id="PF02130">
    <property type="entry name" value="YbeY"/>
    <property type="match status" value="1"/>
</dbReference>
<comment type="function">
    <text evidence="9">Single strand-specific metallo-endoribonuclease involved in late-stage 70S ribosome quality control and in maturation of the 3' terminus of the 16S rRNA.</text>
</comment>
<evidence type="ECO:0000256" key="9">
    <source>
        <dbReference type="HAMAP-Rule" id="MF_00009"/>
    </source>
</evidence>
<dbReference type="STRING" id="1427984.X271_00339"/>
<dbReference type="InterPro" id="IPR020549">
    <property type="entry name" value="YbeY_CS"/>
</dbReference>
<organism evidence="10 11">
    <name type="scientific">Candidatus Hepatoplasma crinochetorum Av</name>
    <dbReference type="NCBI Taxonomy" id="1427984"/>
    <lineage>
        <taxon>Bacteria</taxon>
        <taxon>Bacillati</taxon>
        <taxon>Mycoplasmatota</taxon>
        <taxon>Mollicutes</taxon>
        <taxon>Candidatus Hepatoplasmataceae</taxon>
        <taxon>Candidatus Hepatoplasma</taxon>
    </lineage>
</organism>
<keyword evidence="9" id="KW-0963">Cytoplasm</keyword>
<evidence type="ECO:0000313" key="10">
    <source>
        <dbReference type="EMBL" id="AHK22445.1"/>
    </source>
</evidence>
<dbReference type="HOGENOM" id="CLU_106710_3_3_14"/>
<dbReference type="PATRIC" id="fig|1427984.3.peg.327"/>
<evidence type="ECO:0000256" key="8">
    <source>
        <dbReference type="ARBA" id="ARBA00022833"/>
    </source>
</evidence>
<dbReference type="GO" id="GO:0006364">
    <property type="term" value="P:rRNA processing"/>
    <property type="evidence" value="ECO:0007669"/>
    <property type="project" value="UniProtKB-UniRule"/>
</dbReference>
<dbReference type="GO" id="GO:0004222">
    <property type="term" value="F:metalloendopeptidase activity"/>
    <property type="evidence" value="ECO:0007669"/>
    <property type="project" value="InterPro"/>
</dbReference>
<protein>
    <recommendedName>
        <fullName evidence="9">Endoribonuclease YbeY</fullName>
        <ecNumber evidence="9">3.1.-.-</ecNumber>
    </recommendedName>
</protein>
<feature type="binding site" evidence="9">
    <location>
        <position position="124"/>
    </location>
    <ligand>
        <name>Zn(2+)</name>
        <dbReference type="ChEBI" id="CHEBI:29105"/>
        <note>catalytic</note>
    </ligand>
</feature>
<proteinExistence type="inferred from homology"/>
<keyword evidence="7 9" id="KW-0378">Hydrolase</keyword>
<dbReference type="GO" id="GO:0008270">
    <property type="term" value="F:zinc ion binding"/>
    <property type="evidence" value="ECO:0007669"/>
    <property type="project" value="UniProtKB-UniRule"/>
</dbReference>
<dbReference type="RefSeq" id="WP_025208741.1">
    <property type="nucleotide sequence ID" value="NZ_CP006932.1"/>
</dbReference>
<dbReference type="SUPFAM" id="SSF55486">
    <property type="entry name" value="Metalloproteases ('zincins'), catalytic domain"/>
    <property type="match status" value="1"/>
</dbReference>
<evidence type="ECO:0000256" key="1">
    <source>
        <dbReference type="ARBA" id="ARBA00010875"/>
    </source>
</evidence>
<dbReference type="KEGG" id="hcr:X271_00339"/>
<gene>
    <name evidence="9" type="primary">ybeY</name>
    <name evidence="10" type="ORF">X271_00339</name>
</gene>
<keyword evidence="4 9" id="KW-0540">Nuclease</keyword>
<keyword evidence="2 9" id="KW-0690">Ribosome biogenesis</keyword>
<comment type="similarity">
    <text evidence="1 9">Belongs to the endoribonuclease YbeY family.</text>
</comment>
<comment type="subcellular location">
    <subcellularLocation>
        <location evidence="9">Cytoplasm</location>
    </subcellularLocation>
</comment>
<dbReference type="GO" id="GO:0004521">
    <property type="term" value="F:RNA endonuclease activity"/>
    <property type="evidence" value="ECO:0007669"/>
    <property type="project" value="UniProtKB-UniRule"/>
</dbReference>
<keyword evidence="11" id="KW-1185">Reference proteome</keyword>
<dbReference type="EC" id="3.1.-.-" evidence="9"/>
<dbReference type="InterPro" id="IPR002036">
    <property type="entry name" value="YbeY"/>
</dbReference>
<dbReference type="NCBIfam" id="TIGR00043">
    <property type="entry name" value="rRNA maturation RNase YbeY"/>
    <property type="match status" value="1"/>
</dbReference>
<evidence type="ECO:0000313" key="11">
    <source>
        <dbReference type="Proteomes" id="UP000019450"/>
    </source>
</evidence>
<evidence type="ECO:0000256" key="4">
    <source>
        <dbReference type="ARBA" id="ARBA00022722"/>
    </source>
</evidence>
<name>W8GSR4_9MOLU</name>
<dbReference type="AlphaFoldDB" id="W8GSR4"/>
<dbReference type="PROSITE" id="PS01306">
    <property type="entry name" value="UPF0054"/>
    <property type="match status" value="1"/>
</dbReference>
<sequence length="156" mass="18393">MNIFANVEITFNCDVVDKSSLFTNNKDKLYKLLLEVVKELKQKSNFVVSLNIIKGEKIKKLNKEYRKIDKETDVLSFPQNELFDNIYDLGDIFINGDLIEEQARSINSNQDTEFLFLFMHGLLHLIGYDHLNSLDEEKMINRQKDLFKKLKIREND</sequence>
<dbReference type="GO" id="GO:0005737">
    <property type="term" value="C:cytoplasm"/>
    <property type="evidence" value="ECO:0007669"/>
    <property type="project" value="UniProtKB-SubCell"/>
</dbReference>